<protein>
    <submittedName>
        <fullName evidence="1">Uncharacterized protein</fullName>
    </submittedName>
</protein>
<evidence type="ECO:0000313" key="2">
    <source>
        <dbReference type="Proteomes" id="UP000694388"/>
    </source>
</evidence>
<organism evidence="1 2">
    <name type="scientific">Eptatretus burgeri</name>
    <name type="common">Inshore hagfish</name>
    <dbReference type="NCBI Taxonomy" id="7764"/>
    <lineage>
        <taxon>Eukaryota</taxon>
        <taxon>Metazoa</taxon>
        <taxon>Chordata</taxon>
        <taxon>Craniata</taxon>
        <taxon>Vertebrata</taxon>
        <taxon>Cyclostomata</taxon>
        <taxon>Myxini</taxon>
        <taxon>Myxiniformes</taxon>
        <taxon>Myxinidae</taxon>
        <taxon>Eptatretinae</taxon>
        <taxon>Eptatretus</taxon>
    </lineage>
</organism>
<keyword evidence="2" id="KW-1185">Reference proteome</keyword>
<accession>A0A8C4N0I3</accession>
<dbReference type="Ensembl" id="ENSEBUT00000000633.1">
    <property type="protein sequence ID" value="ENSEBUP00000000339.1"/>
    <property type="gene ID" value="ENSEBUG00000000520.1"/>
</dbReference>
<dbReference type="InterPro" id="IPR036397">
    <property type="entry name" value="RNaseH_sf"/>
</dbReference>
<evidence type="ECO:0000313" key="1">
    <source>
        <dbReference type="Ensembl" id="ENSEBUP00000000324.1"/>
    </source>
</evidence>
<proteinExistence type="predicted"/>
<name>A0A8C4N0I3_EPTBU</name>
<dbReference type="Ensembl" id="ENSEBUT00000000618.1">
    <property type="protein sequence ID" value="ENSEBUP00000000324.1"/>
    <property type="gene ID" value="ENSEBUG00000000520.1"/>
</dbReference>
<dbReference type="AlphaFoldDB" id="A0A8C4N0I3"/>
<dbReference type="GO" id="GO:0003676">
    <property type="term" value="F:nucleic acid binding"/>
    <property type="evidence" value="ECO:0007669"/>
    <property type="project" value="InterPro"/>
</dbReference>
<dbReference type="GeneTree" id="ENSGT01150000287391"/>
<sequence length="134" mass="15117">MDGAKYRKILKENLLPSARKLNLGWKFTFQHDNDRKHTAKATLEWPTTPTQGTKSSAMLSKSLMSGIGCEILHRRLADSPAVHHTTWLYLADILRVTLFQNCSWTLRFPKGSSKRVGDCLPTGFIAVFCIPART</sequence>
<dbReference type="Ensembl" id="ENSEBUT00000000640.1">
    <property type="protein sequence ID" value="ENSEBUP00000000346.1"/>
    <property type="gene ID" value="ENSEBUG00000000520.1"/>
</dbReference>
<dbReference type="Proteomes" id="UP000694388">
    <property type="component" value="Unplaced"/>
</dbReference>
<reference evidence="1" key="1">
    <citation type="submission" date="2025-05" db="UniProtKB">
        <authorList>
            <consortium name="Ensembl"/>
        </authorList>
    </citation>
    <scope>IDENTIFICATION</scope>
</reference>
<dbReference type="Gene3D" id="3.30.420.10">
    <property type="entry name" value="Ribonuclease H-like superfamily/Ribonuclease H"/>
    <property type="match status" value="1"/>
</dbReference>